<comment type="caution">
    <text evidence="2">The sequence shown here is derived from an EMBL/GenBank/DDBJ whole genome shotgun (WGS) entry which is preliminary data.</text>
</comment>
<sequence>MMGDVNDRPPVKRRRSRSSSVQRMLDLEKKIRSQALFYQPALPAVGKPWQVRQRDEHRVTGREPARPPPNGSYSSRARVSTGTAAANASRMAIALATAPPNLESSHDPVSSNPQTPTWDPQEGDKDWKKAADKAAKAAKRASAQRLVKPPPSASRTPHLMARQPAPGPPTTGYSSQSERSSSYGPPDHASIDQGSRRSRRRSDSVNSITSVSSIASKIKASFDRPRGGALPRVGSPGSRNASRNASRLSIDTMSLNGGPGPRPRTSEGLLNARPRTGDSLGGAGLSDMAALSAVLKSIDLAEDIEEVGKTPEKVEVVPKQPLEKPMSDTKRRSTLPAENGTPFRDAAKAAFHIRSPSAARGRSASVASGQLSPIGPIAASGQTSPFPGLSGVTTPVPAETPAATEPSDPWSSAKADTADARSRPPLAHQNNTTRGADRSSASVSSYDTAHSHHLSTVTPNTSRPESERGIVAPLVADDGRKFLLGRDRSGSPAITRPLAAVGARNAPTPPPGPMNGRRIVRVSSGGDILANGTASLRPKAESTTWPLKPESSNQEIDAEWTQVSAPLKQQSNHTAFELALFRSSKEAGG</sequence>
<evidence type="ECO:0000313" key="2">
    <source>
        <dbReference type="EMBL" id="CAI4219317.1"/>
    </source>
</evidence>
<feature type="compositionally biased region" description="Basic and acidic residues" evidence="1">
    <location>
        <begin position="311"/>
        <end position="331"/>
    </location>
</feature>
<dbReference type="Proteomes" id="UP000838763">
    <property type="component" value="Unassembled WGS sequence"/>
</dbReference>
<feature type="compositionally biased region" description="Polar residues" evidence="1">
    <location>
        <begin position="71"/>
        <end position="86"/>
    </location>
</feature>
<reference evidence="2" key="1">
    <citation type="submission" date="2022-11" db="EMBL/GenBank/DDBJ databases">
        <authorList>
            <person name="Scott C."/>
            <person name="Bruce N."/>
        </authorList>
    </citation>
    <scope>NUCLEOTIDE SEQUENCE</scope>
</reference>
<feature type="compositionally biased region" description="Low complexity" evidence="1">
    <location>
        <begin position="392"/>
        <end position="406"/>
    </location>
</feature>
<dbReference type="OrthoDB" id="5386674at2759"/>
<evidence type="ECO:0000256" key="1">
    <source>
        <dbReference type="SAM" id="MobiDB-lite"/>
    </source>
</evidence>
<dbReference type="EMBL" id="CALLCH030000019">
    <property type="protein sequence ID" value="CAI4219317.1"/>
    <property type="molecule type" value="Genomic_DNA"/>
</dbReference>
<accession>A0A9P1HB05</accession>
<protein>
    <submittedName>
        <fullName evidence="2">Uncharacterized protein</fullName>
    </submittedName>
</protein>
<name>A0A9P1HB05_9PEZI</name>
<feature type="compositionally biased region" description="Low complexity" evidence="1">
    <location>
        <begin position="238"/>
        <end position="247"/>
    </location>
</feature>
<feature type="compositionally biased region" description="Basic and acidic residues" evidence="1">
    <location>
        <begin position="122"/>
        <end position="135"/>
    </location>
</feature>
<gene>
    <name evidence="2" type="ORF">PPNO1_LOCUS8884</name>
</gene>
<feature type="compositionally biased region" description="Polar residues" evidence="1">
    <location>
        <begin position="428"/>
        <end position="463"/>
    </location>
</feature>
<feature type="compositionally biased region" description="Basic and acidic residues" evidence="1">
    <location>
        <begin position="52"/>
        <end position="65"/>
    </location>
</feature>
<proteinExistence type="predicted"/>
<feature type="region of interest" description="Disordered" evidence="1">
    <location>
        <begin position="1"/>
        <end position="23"/>
    </location>
</feature>
<feature type="compositionally biased region" description="Polar residues" evidence="1">
    <location>
        <begin position="107"/>
        <end position="118"/>
    </location>
</feature>
<organism evidence="2 3">
    <name type="scientific">Parascedosporium putredinis</name>
    <dbReference type="NCBI Taxonomy" id="1442378"/>
    <lineage>
        <taxon>Eukaryota</taxon>
        <taxon>Fungi</taxon>
        <taxon>Dikarya</taxon>
        <taxon>Ascomycota</taxon>
        <taxon>Pezizomycotina</taxon>
        <taxon>Sordariomycetes</taxon>
        <taxon>Hypocreomycetidae</taxon>
        <taxon>Microascales</taxon>
        <taxon>Microascaceae</taxon>
        <taxon>Parascedosporium</taxon>
    </lineage>
</organism>
<keyword evidence="3" id="KW-1185">Reference proteome</keyword>
<feature type="compositionally biased region" description="Basic and acidic residues" evidence="1">
    <location>
        <begin position="1"/>
        <end position="10"/>
    </location>
</feature>
<feature type="region of interest" description="Disordered" evidence="1">
    <location>
        <begin position="46"/>
        <end position="283"/>
    </location>
</feature>
<dbReference type="AlphaFoldDB" id="A0A9P1HB05"/>
<feature type="region of interest" description="Disordered" evidence="1">
    <location>
        <begin position="311"/>
        <end position="468"/>
    </location>
</feature>
<feature type="compositionally biased region" description="Low complexity" evidence="1">
    <location>
        <begin position="204"/>
        <end position="219"/>
    </location>
</feature>
<evidence type="ECO:0000313" key="3">
    <source>
        <dbReference type="Proteomes" id="UP000838763"/>
    </source>
</evidence>
<feature type="compositionally biased region" description="Low complexity" evidence="1">
    <location>
        <begin position="354"/>
        <end position="368"/>
    </location>
</feature>